<feature type="transmembrane region" description="Helical" evidence="1">
    <location>
        <begin position="12"/>
        <end position="30"/>
    </location>
</feature>
<sequence>MGIVRYISRKSTANVAFFIILTSLLCILSFNNIVAPNVIGEVVYLGRIDIPPTYYVAIPINLNPGDVINGTFRSLTTCVVEYCIDVVGFVLDLNNNVVAIFRINYTKPIIRFSFGAFDGGTFRIILINLLTFEAYTELKLERVKGIYSTPPKVIIPTTTIYSTIMSTVTEKIITTTTTYSTTTVEKTMAILLPTTVITTTTDITTVTTTLLKTYTVTQIQQFNITLSTTLHKTTTSTIIGYETSTQTVLLEVSKTMYVPITITTTIVYTQSPSQNLIQILTGTTVILLVAVVSSASYIIFKIIRKK</sequence>
<comment type="caution">
    <text evidence="3">The sequence shown here is derived from an EMBL/GenBank/DDBJ whole genome shotgun (WGS) entry which is preliminary data.</text>
</comment>
<feature type="transmembrane region" description="Helical" evidence="1">
    <location>
        <begin position="276"/>
        <end position="300"/>
    </location>
</feature>
<dbReference type="EMBL" id="DTCK01000041">
    <property type="protein sequence ID" value="HGQ36368.1"/>
    <property type="molecule type" value="Genomic_DNA"/>
</dbReference>
<keyword evidence="1" id="KW-1133">Transmembrane helix</keyword>
<evidence type="ECO:0000313" key="2">
    <source>
        <dbReference type="EMBL" id="HGQ36368.1"/>
    </source>
</evidence>
<name>A0A7C4NKD3_9CREN</name>
<keyword evidence="1" id="KW-0472">Membrane</keyword>
<evidence type="ECO:0000313" key="3">
    <source>
        <dbReference type="EMBL" id="HGQ64883.1"/>
    </source>
</evidence>
<protein>
    <submittedName>
        <fullName evidence="3">Uncharacterized protein</fullName>
    </submittedName>
</protein>
<keyword evidence="1" id="KW-0812">Transmembrane</keyword>
<reference evidence="3" key="1">
    <citation type="journal article" date="2020" name="mSystems">
        <title>Genome- and Community-Level Interaction Insights into Carbon Utilization and Element Cycling Functions of Hydrothermarchaeota in Hydrothermal Sediment.</title>
        <authorList>
            <person name="Zhou Z."/>
            <person name="Liu Y."/>
            <person name="Xu W."/>
            <person name="Pan J."/>
            <person name="Luo Z.H."/>
            <person name="Li M."/>
        </authorList>
    </citation>
    <scope>NUCLEOTIDE SEQUENCE [LARGE SCALE GENOMIC DNA]</scope>
    <source>
        <strain evidence="3">SpSt-637</strain>
        <strain evidence="2">SpSt-667</strain>
    </source>
</reference>
<gene>
    <name evidence="3" type="ORF">ENU08_06540</name>
    <name evidence="2" type="ORF">ENU41_06805</name>
</gene>
<proteinExistence type="predicted"/>
<dbReference type="EMBL" id="DTBD01000057">
    <property type="protein sequence ID" value="HGQ64883.1"/>
    <property type="molecule type" value="Genomic_DNA"/>
</dbReference>
<organism evidence="3">
    <name type="scientific">Ignisphaera aggregans</name>
    <dbReference type="NCBI Taxonomy" id="334771"/>
    <lineage>
        <taxon>Archaea</taxon>
        <taxon>Thermoproteota</taxon>
        <taxon>Thermoprotei</taxon>
        <taxon>Desulfurococcales</taxon>
        <taxon>Desulfurococcaceae</taxon>
        <taxon>Ignisphaera</taxon>
    </lineage>
</organism>
<evidence type="ECO:0000256" key="1">
    <source>
        <dbReference type="SAM" id="Phobius"/>
    </source>
</evidence>
<dbReference type="AlphaFoldDB" id="A0A7C4NKD3"/>
<accession>A0A7C4NKD3</accession>